<organism evidence="2 3">
    <name type="scientific">Nocardioides mangrovi</name>
    <dbReference type="NCBI Taxonomy" id="2874580"/>
    <lineage>
        <taxon>Bacteria</taxon>
        <taxon>Bacillati</taxon>
        <taxon>Actinomycetota</taxon>
        <taxon>Actinomycetes</taxon>
        <taxon>Propionibacteriales</taxon>
        <taxon>Nocardioidaceae</taxon>
        <taxon>Nocardioides</taxon>
    </lineage>
</organism>
<reference evidence="2 3" key="1">
    <citation type="submission" date="2021-09" db="EMBL/GenBank/DDBJ databases">
        <title>Whole genome sequence of Nocardioides sp. GBK3QG-3.</title>
        <authorList>
            <person name="Tuo L."/>
        </authorList>
    </citation>
    <scope>NUCLEOTIDE SEQUENCE [LARGE SCALE GENOMIC DNA]</scope>
    <source>
        <strain evidence="2 3">GBK3QG-3</strain>
    </source>
</reference>
<keyword evidence="3" id="KW-1185">Reference proteome</keyword>
<sequence>MTSLGRTTLLWMIPVNLVVVAWVWIGRIVFGVGGWFFLIFLVSVVPVLLVALLVTTVLAYTQDGRPRALTGLQAWAQLATWLALLVGGAFMPDFGDTDDSQLSLLTQVFGYSDSLYDLGFGIALVAGLVAVVAYAVLLGALVFGRRGATVTG</sequence>
<evidence type="ECO:0000256" key="1">
    <source>
        <dbReference type="SAM" id="Phobius"/>
    </source>
</evidence>
<comment type="caution">
    <text evidence="2">The sequence shown here is derived from an EMBL/GenBank/DDBJ whole genome shotgun (WGS) entry which is preliminary data.</text>
</comment>
<accession>A0ABS7UDZ8</accession>
<evidence type="ECO:0008006" key="4">
    <source>
        <dbReference type="Google" id="ProtNLM"/>
    </source>
</evidence>
<keyword evidence="1" id="KW-0472">Membrane</keyword>
<protein>
    <recommendedName>
        <fullName evidence="4">DUF4175 domain-containing protein</fullName>
    </recommendedName>
</protein>
<name>A0ABS7UDZ8_9ACTN</name>
<dbReference type="EMBL" id="JAIQZJ010000006">
    <property type="protein sequence ID" value="MBZ5738883.1"/>
    <property type="molecule type" value="Genomic_DNA"/>
</dbReference>
<feature type="transmembrane region" description="Helical" evidence="1">
    <location>
        <begin position="9"/>
        <end position="30"/>
    </location>
</feature>
<evidence type="ECO:0000313" key="2">
    <source>
        <dbReference type="EMBL" id="MBZ5738883.1"/>
    </source>
</evidence>
<keyword evidence="1" id="KW-0812">Transmembrane</keyword>
<feature type="transmembrane region" description="Helical" evidence="1">
    <location>
        <begin position="118"/>
        <end position="143"/>
    </location>
</feature>
<gene>
    <name evidence="2" type="ORF">K8U61_11970</name>
</gene>
<evidence type="ECO:0000313" key="3">
    <source>
        <dbReference type="Proteomes" id="UP000780875"/>
    </source>
</evidence>
<keyword evidence="1" id="KW-1133">Transmembrane helix</keyword>
<proteinExistence type="predicted"/>
<dbReference type="Proteomes" id="UP000780875">
    <property type="component" value="Unassembled WGS sequence"/>
</dbReference>
<feature type="transmembrane region" description="Helical" evidence="1">
    <location>
        <begin position="36"/>
        <end position="60"/>
    </location>
</feature>
<feature type="transmembrane region" description="Helical" evidence="1">
    <location>
        <begin position="72"/>
        <end position="91"/>
    </location>
</feature>
<dbReference type="RefSeq" id="WP_224123254.1">
    <property type="nucleotide sequence ID" value="NZ_JAIQZJ010000006.1"/>
</dbReference>